<name>A0A0F9BJT6_9ZZZZ</name>
<dbReference type="AlphaFoldDB" id="A0A0F9BJT6"/>
<protein>
    <submittedName>
        <fullName evidence="1">Uncharacterized protein</fullName>
    </submittedName>
</protein>
<feature type="non-terminal residue" evidence="1">
    <location>
        <position position="75"/>
    </location>
</feature>
<organism evidence="1">
    <name type="scientific">marine sediment metagenome</name>
    <dbReference type="NCBI Taxonomy" id="412755"/>
    <lineage>
        <taxon>unclassified sequences</taxon>
        <taxon>metagenomes</taxon>
        <taxon>ecological metagenomes</taxon>
    </lineage>
</organism>
<reference evidence="1" key="1">
    <citation type="journal article" date="2015" name="Nature">
        <title>Complex archaea that bridge the gap between prokaryotes and eukaryotes.</title>
        <authorList>
            <person name="Spang A."/>
            <person name="Saw J.H."/>
            <person name="Jorgensen S.L."/>
            <person name="Zaremba-Niedzwiedzka K."/>
            <person name="Martijn J."/>
            <person name="Lind A.E."/>
            <person name="van Eijk R."/>
            <person name="Schleper C."/>
            <person name="Guy L."/>
            <person name="Ettema T.J."/>
        </authorList>
    </citation>
    <scope>NUCLEOTIDE SEQUENCE</scope>
</reference>
<sequence length="75" mass="8972">MIDDWRIELRDKAGTLRARLEDRFESARWSWRRMGGAGPFDVVLKQRYDDTDEQKQVLQFSVGAEHDVQIFYRPL</sequence>
<evidence type="ECO:0000313" key="1">
    <source>
        <dbReference type="EMBL" id="KKL22169.1"/>
    </source>
</evidence>
<gene>
    <name evidence="1" type="ORF">LCGC14_2438140</name>
</gene>
<accession>A0A0F9BJT6</accession>
<proteinExistence type="predicted"/>
<comment type="caution">
    <text evidence="1">The sequence shown here is derived from an EMBL/GenBank/DDBJ whole genome shotgun (WGS) entry which is preliminary data.</text>
</comment>
<dbReference type="EMBL" id="LAZR01037453">
    <property type="protein sequence ID" value="KKL22169.1"/>
    <property type="molecule type" value="Genomic_DNA"/>
</dbReference>